<protein>
    <recommendedName>
        <fullName evidence="3">Phospholipase C/D domain-containing protein</fullName>
    </recommendedName>
</protein>
<organism evidence="4 5">
    <name type="scientific">Candidatus Ozemobacter sibiricus</name>
    <dbReference type="NCBI Taxonomy" id="2268124"/>
    <lineage>
        <taxon>Bacteria</taxon>
        <taxon>Candidatus Ozemobacteria</taxon>
        <taxon>Candidatus Ozemobacterales</taxon>
        <taxon>Candidatus Ozemobacteraceae</taxon>
        <taxon>Candidatus Ozemobacter</taxon>
    </lineage>
</organism>
<evidence type="ECO:0000313" key="5">
    <source>
        <dbReference type="Proteomes" id="UP000252355"/>
    </source>
</evidence>
<reference evidence="4 5" key="1">
    <citation type="submission" date="2018-05" db="EMBL/GenBank/DDBJ databases">
        <title>A metagenomic window into the 2 km-deep terrestrial subsurface aquifer revealed taxonomically and functionally diverse microbial community comprising novel uncultured bacterial lineages.</title>
        <authorList>
            <person name="Kadnikov V.V."/>
            <person name="Mardanov A.V."/>
            <person name="Beletsky A.V."/>
            <person name="Banks D."/>
            <person name="Pimenov N.V."/>
            <person name="Frank Y.A."/>
            <person name="Karnachuk O.V."/>
            <person name="Ravin N.V."/>
        </authorList>
    </citation>
    <scope>NUCLEOTIDE SEQUENCE [LARGE SCALE GENOMIC DNA]</scope>
    <source>
        <strain evidence="4">BY5</strain>
    </source>
</reference>
<dbReference type="Pfam" id="PF00882">
    <property type="entry name" value="Zn_dep_PLPC"/>
    <property type="match status" value="1"/>
</dbReference>
<evidence type="ECO:0000256" key="2">
    <source>
        <dbReference type="SAM" id="SignalP"/>
    </source>
</evidence>
<evidence type="ECO:0000313" key="4">
    <source>
        <dbReference type="EMBL" id="RCK79592.1"/>
    </source>
</evidence>
<gene>
    <name evidence="4" type="ORF">OZSIB_4064</name>
</gene>
<dbReference type="AlphaFoldDB" id="A0A367ZQE2"/>
<dbReference type="GO" id="GO:0016788">
    <property type="term" value="F:hydrolase activity, acting on ester bonds"/>
    <property type="evidence" value="ECO:0007669"/>
    <property type="project" value="InterPro"/>
</dbReference>
<dbReference type="SUPFAM" id="SSF48537">
    <property type="entry name" value="Phospholipase C/P1 nuclease"/>
    <property type="match status" value="1"/>
</dbReference>
<proteinExistence type="predicted"/>
<feature type="region of interest" description="Disordered" evidence="1">
    <location>
        <begin position="283"/>
        <end position="317"/>
    </location>
</feature>
<dbReference type="Proteomes" id="UP000252355">
    <property type="component" value="Unassembled WGS sequence"/>
</dbReference>
<feature type="domain" description="Phospholipase C/D" evidence="3">
    <location>
        <begin position="33"/>
        <end position="161"/>
    </location>
</feature>
<feature type="signal peptide" evidence="2">
    <location>
        <begin position="1"/>
        <end position="21"/>
    </location>
</feature>
<accession>A0A367ZQE2</accession>
<keyword evidence="2" id="KW-0732">Signal</keyword>
<dbReference type="InterPro" id="IPR029002">
    <property type="entry name" value="PLPC/GPLD1"/>
</dbReference>
<dbReference type="EMBL" id="QOQW01000011">
    <property type="protein sequence ID" value="RCK79592.1"/>
    <property type="molecule type" value="Genomic_DNA"/>
</dbReference>
<dbReference type="InterPro" id="IPR008947">
    <property type="entry name" value="PLipase_C/P1_nuclease_dom_sf"/>
</dbReference>
<comment type="caution">
    <text evidence="4">The sequence shown here is derived from an EMBL/GenBank/DDBJ whole genome shotgun (WGS) entry which is preliminary data.</text>
</comment>
<evidence type="ECO:0000259" key="3">
    <source>
        <dbReference type="Pfam" id="PF00882"/>
    </source>
</evidence>
<evidence type="ECO:0000256" key="1">
    <source>
        <dbReference type="SAM" id="MobiDB-lite"/>
    </source>
</evidence>
<feature type="chain" id="PRO_5016809682" description="Phospholipase C/D domain-containing protein" evidence="2">
    <location>
        <begin position="22"/>
        <end position="317"/>
    </location>
</feature>
<name>A0A367ZQE2_9BACT</name>
<sequence>MLNRCAIVALLALGIICSSSGQPPVWAWGSLAHKKITSDAYHIMPKGFRTLLGETDKGKPALRPLLEASIEPDTTLKDFQNHVFHIHGYKMGNGPFKVEELAKEIVADIQKKTPRAQVAQKLGWLAHYIADLTQPLHTGVATWEGIEEKAYHAACEKDANDHVYEFGVYFDGAYPVERISARMVYEALWANQYYAQLEEMYTNGKRWQDARPILAKCYSRAVNNVVDIWYSIWLRAGGRANTKIDGKPKYFPPYNPKKPSGAALPHRTIEDAEAAEATAGAAFVPAATGPAPAPAVSPAAPAADAGEGEASSASEPR</sequence>
<dbReference type="Gene3D" id="1.10.575.10">
    <property type="entry name" value="P1 Nuclease"/>
    <property type="match status" value="1"/>
</dbReference>